<evidence type="ECO:0000256" key="1">
    <source>
        <dbReference type="SAM" id="MobiDB-lite"/>
    </source>
</evidence>
<reference evidence="2 3" key="1">
    <citation type="journal article" date="2018" name="IMA Fungus">
        <title>IMA Genome-F 9: Draft genome sequence of Annulohypoxylon stygium, Aspergillus mulundensis, Berkeleyomyces basicola (syn. Thielaviopsis basicola), Ceratocystis smalleyi, two Cercospora beticola strains, Coleophoma cylindrospora, Fusarium fracticaudum, Phialophora cf. hyalina, and Morchella septimelata.</title>
        <authorList>
            <person name="Wingfield B.D."/>
            <person name="Bills G.F."/>
            <person name="Dong Y."/>
            <person name="Huang W."/>
            <person name="Nel W.J."/>
            <person name="Swalarsk-Parry B.S."/>
            <person name="Vaghefi N."/>
            <person name="Wilken P.M."/>
            <person name="An Z."/>
            <person name="de Beer Z.W."/>
            <person name="De Vos L."/>
            <person name="Chen L."/>
            <person name="Duong T.A."/>
            <person name="Gao Y."/>
            <person name="Hammerbacher A."/>
            <person name="Kikkert J.R."/>
            <person name="Li Y."/>
            <person name="Li H."/>
            <person name="Li K."/>
            <person name="Li Q."/>
            <person name="Liu X."/>
            <person name="Ma X."/>
            <person name="Naidoo K."/>
            <person name="Pethybridge S.J."/>
            <person name="Sun J."/>
            <person name="Steenkamp E.T."/>
            <person name="van der Nest M.A."/>
            <person name="van Wyk S."/>
            <person name="Wingfield M.J."/>
            <person name="Xiong C."/>
            <person name="Yue Q."/>
            <person name="Zhang X."/>
        </authorList>
    </citation>
    <scope>NUCLEOTIDE SEQUENCE [LARGE SCALE GENOMIC DNA]</scope>
    <source>
        <strain evidence="2 3">BP5796</strain>
    </source>
</reference>
<feature type="region of interest" description="Disordered" evidence="1">
    <location>
        <begin position="277"/>
        <end position="339"/>
    </location>
</feature>
<name>A0A3D8SAC5_9HELO</name>
<feature type="compositionally biased region" description="Acidic residues" evidence="1">
    <location>
        <begin position="306"/>
        <end position="321"/>
    </location>
</feature>
<comment type="caution">
    <text evidence="2">The sequence shown here is derived from an EMBL/GenBank/DDBJ whole genome shotgun (WGS) entry which is preliminary data.</text>
</comment>
<dbReference type="AlphaFoldDB" id="A0A3D8SAC5"/>
<dbReference type="OrthoDB" id="10422289at2759"/>
<protein>
    <submittedName>
        <fullName evidence="2">Uncharacterized protein</fullName>
    </submittedName>
</protein>
<feature type="compositionally biased region" description="Polar residues" evidence="1">
    <location>
        <begin position="170"/>
        <end position="189"/>
    </location>
</feature>
<accession>A0A3D8SAC5</accession>
<keyword evidence="3" id="KW-1185">Reference proteome</keyword>
<gene>
    <name evidence="2" type="ORF">BP5796_04555</name>
</gene>
<evidence type="ECO:0000313" key="2">
    <source>
        <dbReference type="EMBL" id="RDW83064.1"/>
    </source>
</evidence>
<feature type="region of interest" description="Disordered" evidence="1">
    <location>
        <begin position="59"/>
        <end position="202"/>
    </location>
</feature>
<organism evidence="2 3">
    <name type="scientific">Coleophoma crateriformis</name>
    <dbReference type="NCBI Taxonomy" id="565419"/>
    <lineage>
        <taxon>Eukaryota</taxon>
        <taxon>Fungi</taxon>
        <taxon>Dikarya</taxon>
        <taxon>Ascomycota</taxon>
        <taxon>Pezizomycotina</taxon>
        <taxon>Leotiomycetes</taxon>
        <taxon>Helotiales</taxon>
        <taxon>Dermateaceae</taxon>
        <taxon>Coleophoma</taxon>
    </lineage>
</organism>
<dbReference type="EMBL" id="PDLN01000006">
    <property type="protein sequence ID" value="RDW83064.1"/>
    <property type="molecule type" value="Genomic_DNA"/>
</dbReference>
<sequence>MSGLSEGLGEEESVDYWMSDWAEKIQGTAITPVQNGVPFDAFSRIQPSYFSIMGEYASRRDKEKAAADEMELEPSHQQATADETEAGPFHQQATADETEPGPSHQQETPDEMELEPSHQQETPDETEPESSLQKEAPDEMELEPSHQQATPDESEPEPSQQQELSDKTESAPSPQQQTSDEANSTSSPKETPDDAEPIVPTKKIIKLRDLVLQGQQPVHEDVENLRRGIKKAERDIGHIISRPAAVISSSSADALPAAKIRRSVEFKYTSFVTPKATHKSASSVMRHSWKMDDNSGPSGLRFVEVYDGDEESENAEGGEEEYGTHGGGSSKKRKWDEMN</sequence>
<dbReference type="Proteomes" id="UP000256328">
    <property type="component" value="Unassembled WGS sequence"/>
</dbReference>
<evidence type="ECO:0000313" key="3">
    <source>
        <dbReference type="Proteomes" id="UP000256328"/>
    </source>
</evidence>
<proteinExistence type="predicted"/>